<organism evidence="3 4">
    <name type="scientific">Vitis vinifera</name>
    <name type="common">Grape</name>
    <dbReference type="NCBI Taxonomy" id="29760"/>
    <lineage>
        <taxon>Eukaryota</taxon>
        <taxon>Viridiplantae</taxon>
        <taxon>Streptophyta</taxon>
        <taxon>Embryophyta</taxon>
        <taxon>Tracheophyta</taxon>
        <taxon>Spermatophyta</taxon>
        <taxon>Magnoliopsida</taxon>
        <taxon>eudicotyledons</taxon>
        <taxon>Gunneridae</taxon>
        <taxon>Pentapetalae</taxon>
        <taxon>rosids</taxon>
        <taxon>Vitales</taxon>
        <taxon>Vitaceae</taxon>
        <taxon>Viteae</taxon>
        <taxon>Vitis</taxon>
    </lineage>
</organism>
<evidence type="ECO:0000313" key="4">
    <source>
        <dbReference type="Proteomes" id="UP001227230"/>
    </source>
</evidence>
<proteinExistence type="predicted"/>
<sequence>MGSKTKTFSELLAERQAERQASAGEVASLSKDSETEQEILAEFASLVAKFGPILDDLRENKVMDTPSIREAVESLEKELGRARGLMKSPNPKISVKQIEELTRGLGRSLGLVLSASLDFLSVDVKEKIGALHKEMMKAKFDTSSIPDREESEFDRETEFVNEFGVEDEIVEEMNAKFDTSSSPDREESEFDRETEFVNEFGVEDEIAEEVAEVEEIEEIEEEIINLDIDDVVLQLKYGNDEEFKFALSGLRSLIRDQMVDDEWINDEGVVLILSNRLGSSKPNNRLTIIQMLRNLVENAKNKEKLADPNSLSTIVKYLTRDVEERREAVGLLLDLSDLPAVHRRIGRIQGCIVMLVAILNGEDSVASRDAGKLLSALSSNTQNALHMAEAGYFKPLVHYLKEGSDMSKILMATALSRMELTDQSRGSLGKDGAIEPLVKMFNAGKLESKLSALSALQNLSMLTENIQRLISSGIVVALLQLLFSVTSVLMTLREPASAILARIAQSESILVNQDVAQQMLSLLNLSSPVIQYHLLQALNSISAHSSASKVRNKMKENGAIQLLLPFLSETNTKTRTGALNLLYTLSKYLPAEFTEQLSETHLNIIVNIISLSTSDSEKAAAVGILSNLPVNNKKATDTLKRANLLPILVSIMSSFPATSTPTTCWLVESIAGVFIRFTVPSDKKLQLFSAEHGVIPLLVKLLSSGSPVAKCRAATSLAQLSQNSLSLQKSRSSRWFCVPPSVDAYCEIHDGFCFVKSTFCLLKAGAISPLVQILEGDEREADEAALSALATLALDEIWEHGINHITKISGAQPIIKVLELGTVKAQEKALWILERIFRVEAHRVQYGESAQVVLIDLAQKGDPKLKSTIAKLLAQLELLQAQSSYF</sequence>
<name>A0ABY9D4F0_VITVI</name>
<evidence type="ECO:0008006" key="5">
    <source>
        <dbReference type="Google" id="ProtNLM"/>
    </source>
</evidence>
<keyword evidence="4" id="KW-1185">Reference proteome</keyword>
<keyword evidence="1" id="KW-0677">Repeat</keyword>
<dbReference type="InterPro" id="IPR016024">
    <property type="entry name" value="ARM-type_fold"/>
</dbReference>
<evidence type="ECO:0000313" key="3">
    <source>
        <dbReference type="EMBL" id="WKA01650.1"/>
    </source>
</evidence>
<dbReference type="Proteomes" id="UP001227230">
    <property type="component" value="Chromosome 13"/>
</dbReference>
<protein>
    <recommendedName>
        <fullName evidence="5">U-box domain-containing protein 43</fullName>
    </recommendedName>
</protein>
<dbReference type="InterPro" id="IPR000225">
    <property type="entry name" value="Armadillo"/>
</dbReference>
<reference evidence="3 4" key="1">
    <citation type="journal article" date="2023" name="Hortic Res">
        <title>The complete reference genome for grapevine (Vitis vinifera L.) genetics and breeding.</title>
        <authorList>
            <person name="Shi X."/>
            <person name="Cao S."/>
            <person name="Wang X."/>
            <person name="Huang S."/>
            <person name="Wang Y."/>
            <person name="Liu Z."/>
            <person name="Liu W."/>
            <person name="Leng X."/>
            <person name="Peng Y."/>
            <person name="Wang N."/>
            <person name="Wang Y."/>
            <person name="Ma Z."/>
            <person name="Xu X."/>
            <person name="Zhang F."/>
            <person name="Xue H."/>
            <person name="Zhong H."/>
            <person name="Wang Y."/>
            <person name="Zhang K."/>
            <person name="Velt A."/>
            <person name="Avia K."/>
            <person name="Holtgrawe D."/>
            <person name="Grimplet J."/>
            <person name="Matus J.T."/>
            <person name="Ware D."/>
            <person name="Wu X."/>
            <person name="Wang H."/>
            <person name="Liu C."/>
            <person name="Fang Y."/>
            <person name="Rustenholz C."/>
            <person name="Cheng Z."/>
            <person name="Xiao H."/>
            <person name="Zhou Y."/>
        </authorList>
    </citation>
    <scope>NUCLEOTIDE SEQUENCE [LARGE SCALE GENOMIC DNA]</scope>
    <source>
        <strain evidence="4">cv. Pinot noir / PN40024</strain>
        <tissue evidence="3">Leaf</tissue>
    </source>
</reference>
<dbReference type="SUPFAM" id="SSF48371">
    <property type="entry name" value="ARM repeat"/>
    <property type="match status" value="2"/>
</dbReference>
<dbReference type="InterPro" id="IPR011989">
    <property type="entry name" value="ARM-like"/>
</dbReference>
<dbReference type="PROSITE" id="PS50176">
    <property type="entry name" value="ARM_REPEAT"/>
    <property type="match status" value="1"/>
</dbReference>
<gene>
    <name evidence="3" type="ORF">VitviT2T_019921</name>
</gene>
<evidence type="ECO:0000256" key="2">
    <source>
        <dbReference type="PROSITE-ProRule" id="PRU00259"/>
    </source>
</evidence>
<dbReference type="Gene3D" id="1.25.10.10">
    <property type="entry name" value="Leucine-rich Repeat Variant"/>
    <property type="match status" value="3"/>
</dbReference>
<dbReference type="EMBL" id="CP126660">
    <property type="protein sequence ID" value="WKA01650.1"/>
    <property type="molecule type" value="Genomic_DNA"/>
</dbReference>
<accession>A0ABY9D4F0</accession>
<dbReference type="PANTHER" id="PTHR45958">
    <property type="entry name" value="RING-TYPE E3 UBIQUITIN TRANSFERASE"/>
    <property type="match status" value="1"/>
</dbReference>
<feature type="repeat" description="ARM" evidence="2">
    <location>
        <begin position="432"/>
        <end position="474"/>
    </location>
</feature>
<evidence type="ECO:0000256" key="1">
    <source>
        <dbReference type="ARBA" id="ARBA00022737"/>
    </source>
</evidence>
<dbReference type="InterPro" id="IPR052608">
    <property type="entry name" value="U-box_domain_protein"/>
</dbReference>
<dbReference type="SMART" id="SM00185">
    <property type="entry name" value="ARM"/>
    <property type="match status" value="8"/>
</dbReference>
<dbReference type="PANTHER" id="PTHR45958:SF12">
    <property type="entry name" value="OS01G0948500 PROTEIN"/>
    <property type="match status" value="1"/>
</dbReference>